<protein>
    <submittedName>
        <fullName evidence="2">Uncharacterized protein</fullName>
    </submittedName>
</protein>
<evidence type="ECO:0000313" key="3">
    <source>
        <dbReference type="Proteomes" id="UP000292423"/>
    </source>
</evidence>
<sequence length="59" mass="7178">MPKKSPQRKHRLRRQLLQKHQRQQQQLRRQQWFLLLQPQPLLPLAALQPGQLQPWPALT</sequence>
<dbReference type="Proteomes" id="UP000292423">
    <property type="component" value="Unassembled WGS sequence"/>
</dbReference>
<feature type="compositionally biased region" description="Basic residues" evidence="1">
    <location>
        <begin position="1"/>
        <end position="22"/>
    </location>
</feature>
<gene>
    <name evidence="2" type="ORF">EV700_0461</name>
</gene>
<dbReference type="EMBL" id="SHKX01000010">
    <property type="protein sequence ID" value="RZU47498.1"/>
    <property type="molecule type" value="Genomic_DNA"/>
</dbReference>
<organism evidence="2 3">
    <name type="scientific">Fluviicoccus keumensis</name>
    <dbReference type="NCBI Taxonomy" id="1435465"/>
    <lineage>
        <taxon>Bacteria</taxon>
        <taxon>Pseudomonadati</taxon>
        <taxon>Pseudomonadota</taxon>
        <taxon>Gammaproteobacteria</taxon>
        <taxon>Moraxellales</taxon>
        <taxon>Moraxellaceae</taxon>
        <taxon>Fluviicoccus</taxon>
    </lineage>
</organism>
<name>A0A4Q7ZAB8_9GAMM</name>
<proteinExistence type="predicted"/>
<accession>A0A4Q7ZAB8</accession>
<feature type="region of interest" description="Disordered" evidence="1">
    <location>
        <begin position="1"/>
        <end position="23"/>
    </location>
</feature>
<comment type="caution">
    <text evidence="2">The sequence shown here is derived from an EMBL/GenBank/DDBJ whole genome shotgun (WGS) entry which is preliminary data.</text>
</comment>
<evidence type="ECO:0000256" key="1">
    <source>
        <dbReference type="SAM" id="MobiDB-lite"/>
    </source>
</evidence>
<keyword evidence="3" id="KW-1185">Reference proteome</keyword>
<reference evidence="2 3" key="1">
    <citation type="submission" date="2019-02" db="EMBL/GenBank/DDBJ databases">
        <title>Genomic Encyclopedia of Type Strains, Phase IV (KMG-IV): sequencing the most valuable type-strain genomes for metagenomic binning, comparative biology and taxonomic classification.</title>
        <authorList>
            <person name="Goeker M."/>
        </authorList>
    </citation>
    <scope>NUCLEOTIDE SEQUENCE [LARGE SCALE GENOMIC DNA]</scope>
    <source>
        <strain evidence="2 3">DSM 105135</strain>
    </source>
</reference>
<evidence type="ECO:0000313" key="2">
    <source>
        <dbReference type="EMBL" id="RZU47498.1"/>
    </source>
</evidence>
<dbReference type="AlphaFoldDB" id="A0A4Q7ZAB8"/>